<name>A0A1C2IIK0_ACITH</name>
<proteinExistence type="predicted"/>
<gene>
    <name evidence="1" type="ORF">A6P07_18645</name>
</gene>
<sequence length="115" mass="12811">MKKHIFEQAADILDVPLDASPTLIRAAYRSTAKIANKPGHILRMAYDLLTTSTATARTHTVRLHHRSARLRAALNLLESVDTPVAITRKERMEAYGRTGSLEGSIAYLHLAYGHY</sequence>
<accession>A0A1C2IIK0</accession>
<protein>
    <submittedName>
        <fullName evidence="1">Uncharacterized protein</fullName>
    </submittedName>
</protein>
<dbReference type="Proteomes" id="UP000094893">
    <property type="component" value="Unassembled WGS sequence"/>
</dbReference>
<organism evidence="1 2">
    <name type="scientific">Acidithiobacillus thiooxidans</name>
    <name type="common">Thiobacillus thiooxidans</name>
    <dbReference type="NCBI Taxonomy" id="930"/>
    <lineage>
        <taxon>Bacteria</taxon>
        <taxon>Pseudomonadati</taxon>
        <taxon>Pseudomonadota</taxon>
        <taxon>Acidithiobacillia</taxon>
        <taxon>Acidithiobacillales</taxon>
        <taxon>Acidithiobacillaceae</taxon>
        <taxon>Acidithiobacillus</taxon>
    </lineage>
</organism>
<reference evidence="1 2" key="1">
    <citation type="journal article" date="2016" name="Int. J. Mol. Sci.">
        <title>Comparative genomics of the extreme acidophile Acidithiobacillus thiooxidans reveals intraspecific divergence and niche adaptation.</title>
        <authorList>
            <person name="Zhang X."/>
            <person name="Feng X."/>
            <person name="Tao J."/>
            <person name="Ma L."/>
            <person name="Xiao Y."/>
            <person name="Liang Y."/>
            <person name="Liu X."/>
            <person name="Yin H."/>
        </authorList>
    </citation>
    <scope>NUCLEOTIDE SEQUENCE [LARGE SCALE GENOMIC DNA]</scope>
    <source>
        <strain evidence="1 2">A02</strain>
    </source>
</reference>
<evidence type="ECO:0000313" key="1">
    <source>
        <dbReference type="EMBL" id="OCX68244.1"/>
    </source>
</evidence>
<dbReference type="EMBL" id="LWSA01000307">
    <property type="protein sequence ID" value="OCX68244.1"/>
    <property type="molecule type" value="Genomic_DNA"/>
</dbReference>
<comment type="caution">
    <text evidence="1">The sequence shown here is derived from an EMBL/GenBank/DDBJ whole genome shotgun (WGS) entry which is preliminary data.</text>
</comment>
<evidence type="ECO:0000313" key="2">
    <source>
        <dbReference type="Proteomes" id="UP000094893"/>
    </source>
</evidence>
<dbReference type="RefSeq" id="WP_024894070.1">
    <property type="nucleotide sequence ID" value="NZ_LWRZ01000123.1"/>
</dbReference>
<dbReference type="AlphaFoldDB" id="A0A1C2IIK0"/>